<evidence type="ECO:0000313" key="1">
    <source>
        <dbReference type="EMBL" id="QLH06023.1"/>
    </source>
</evidence>
<sequence>MPQIKWYEHITLHLLYVMSTIILYKHNPAPTKTVSLIESDAKNALPIRITATDIVGLTWIFQDNNENV</sequence>
<reference evidence="1 2" key="1">
    <citation type="submission" date="2018-02" db="EMBL/GenBank/DDBJ databases">
        <title>Complete genome of Nitrosopumilus ureaphilus PS0.</title>
        <authorList>
            <person name="Qin W."/>
            <person name="Zheng Y."/>
            <person name="Stahl D.A."/>
        </authorList>
    </citation>
    <scope>NUCLEOTIDE SEQUENCE [LARGE SCALE GENOMIC DNA]</scope>
    <source>
        <strain evidence="1 2">PS0</strain>
    </source>
</reference>
<organism evidence="1 2">
    <name type="scientific">Nitrosopumilus ureiphilus</name>
    <dbReference type="NCBI Taxonomy" id="1470067"/>
    <lineage>
        <taxon>Archaea</taxon>
        <taxon>Nitrososphaerota</taxon>
        <taxon>Nitrososphaeria</taxon>
        <taxon>Nitrosopumilales</taxon>
        <taxon>Nitrosopumilaceae</taxon>
        <taxon>Nitrosopumilus</taxon>
    </lineage>
</organism>
<dbReference type="EMBL" id="CP026995">
    <property type="protein sequence ID" value="QLH06023.1"/>
    <property type="molecule type" value="Genomic_DNA"/>
</dbReference>
<keyword evidence="2" id="KW-1185">Reference proteome</keyword>
<dbReference type="Proteomes" id="UP000509478">
    <property type="component" value="Chromosome"/>
</dbReference>
<proteinExistence type="predicted"/>
<protein>
    <submittedName>
        <fullName evidence="1">Uncharacterized protein</fullName>
    </submittedName>
</protein>
<evidence type="ECO:0000313" key="2">
    <source>
        <dbReference type="Proteomes" id="UP000509478"/>
    </source>
</evidence>
<gene>
    <name evidence="1" type="ORF">C5F50_02215</name>
</gene>
<accession>A0A7D5RCW8</accession>
<dbReference type="AlphaFoldDB" id="A0A7D5RCW8"/>
<dbReference type="KEGG" id="nue:C5F50_02215"/>
<name>A0A7D5RCW8_9ARCH</name>